<sequence>MKKMSGNPLPSSFDGNSDFYEENNWQKLSRRLKEEPLIPFGCALTVAALIGASRSIRSGDHNKTNRMFRARIMAQAFTLVAMVAGSIYWDADRKKRKEFEGAVSERKAKEKNESWIRELEARDQEEKELKALREKRARRAAGERVGKVEEVVEKGEEEGKGIMGRVGGIFGGGKGEPKPPTASSMVEDSERRTKGVLEMVWELANSGK</sequence>
<dbReference type="OrthoDB" id="6604018at2759"/>
<feature type="region of interest" description="Disordered" evidence="9">
    <location>
        <begin position="162"/>
        <end position="191"/>
    </location>
</feature>
<evidence type="ECO:0000256" key="5">
    <source>
        <dbReference type="ARBA" id="ARBA00022692"/>
    </source>
</evidence>
<evidence type="ECO:0000259" key="11">
    <source>
        <dbReference type="PROSITE" id="PS51503"/>
    </source>
</evidence>
<dbReference type="Proteomes" id="UP000701801">
    <property type="component" value="Unassembled WGS sequence"/>
</dbReference>
<gene>
    <name evidence="12" type="ORF">HYALB_00001990</name>
</gene>
<keyword evidence="6 10" id="KW-1133">Transmembrane helix</keyword>
<keyword evidence="5 10" id="KW-0812">Transmembrane</keyword>
<evidence type="ECO:0000313" key="13">
    <source>
        <dbReference type="Proteomes" id="UP000701801"/>
    </source>
</evidence>
<feature type="transmembrane region" description="Helical" evidence="10">
    <location>
        <begin position="37"/>
        <end position="56"/>
    </location>
</feature>
<dbReference type="InterPro" id="IPR050355">
    <property type="entry name" value="RCF1"/>
</dbReference>
<dbReference type="Gene3D" id="6.10.140.1320">
    <property type="match status" value="1"/>
</dbReference>
<dbReference type="InterPro" id="IPR007667">
    <property type="entry name" value="Hypoxia_induced_domain"/>
</dbReference>
<evidence type="ECO:0000256" key="1">
    <source>
        <dbReference type="ARBA" id="ARBA00002584"/>
    </source>
</evidence>
<feature type="compositionally biased region" description="Gly residues" evidence="9">
    <location>
        <begin position="162"/>
        <end position="174"/>
    </location>
</feature>
<evidence type="ECO:0000256" key="8">
    <source>
        <dbReference type="ARBA" id="ARBA00023136"/>
    </source>
</evidence>
<evidence type="ECO:0000256" key="2">
    <source>
        <dbReference type="ARBA" id="ARBA00004325"/>
    </source>
</evidence>
<comment type="function">
    <text evidence="1">Cytochrome c oxidase subunit which plays a role in assembly of respiratory supercomplexes.</text>
</comment>
<comment type="subunit">
    <text evidence="4">Associates with the respiratory chain complex III/complex IV supercomplex.</text>
</comment>
<proteinExistence type="inferred from homology"/>
<dbReference type="GO" id="GO:0097250">
    <property type="term" value="P:mitochondrial respirasome assembly"/>
    <property type="evidence" value="ECO:0007669"/>
    <property type="project" value="TreeGrafter"/>
</dbReference>
<evidence type="ECO:0000256" key="6">
    <source>
        <dbReference type="ARBA" id="ARBA00022989"/>
    </source>
</evidence>
<comment type="subcellular location">
    <subcellularLocation>
        <location evidence="2">Mitochondrion membrane</location>
    </subcellularLocation>
</comment>
<feature type="domain" description="HIG1" evidence="11">
    <location>
        <begin position="9"/>
        <end position="100"/>
    </location>
</feature>
<comment type="caution">
    <text evidence="12">The sequence shown here is derived from an EMBL/GenBank/DDBJ whole genome shotgun (WGS) entry which is preliminary data.</text>
</comment>
<evidence type="ECO:0000256" key="9">
    <source>
        <dbReference type="SAM" id="MobiDB-lite"/>
    </source>
</evidence>
<evidence type="ECO:0000256" key="4">
    <source>
        <dbReference type="ARBA" id="ARBA00011565"/>
    </source>
</evidence>
<keyword evidence="13" id="KW-1185">Reference proteome</keyword>
<comment type="similarity">
    <text evidence="3">Belongs to the RCF1 family.</text>
</comment>
<accession>A0A9N9LC50</accession>
<evidence type="ECO:0000256" key="3">
    <source>
        <dbReference type="ARBA" id="ARBA00009366"/>
    </source>
</evidence>
<keyword evidence="7" id="KW-0496">Mitochondrion</keyword>
<dbReference type="AlphaFoldDB" id="A0A9N9LC50"/>
<dbReference type="Pfam" id="PF04588">
    <property type="entry name" value="HIG_1_N"/>
    <property type="match status" value="1"/>
</dbReference>
<reference evidence="12" key="1">
    <citation type="submission" date="2021-07" db="EMBL/GenBank/DDBJ databases">
        <authorList>
            <person name="Durling M."/>
        </authorList>
    </citation>
    <scope>NUCLEOTIDE SEQUENCE</scope>
</reference>
<protein>
    <recommendedName>
        <fullName evidence="11">HIG1 domain-containing protein</fullName>
    </recommendedName>
</protein>
<name>A0A9N9LC50_9HELO</name>
<organism evidence="12 13">
    <name type="scientific">Hymenoscyphus albidus</name>
    <dbReference type="NCBI Taxonomy" id="595503"/>
    <lineage>
        <taxon>Eukaryota</taxon>
        <taxon>Fungi</taxon>
        <taxon>Dikarya</taxon>
        <taxon>Ascomycota</taxon>
        <taxon>Pezizomycotina</taxon>
        <taxon>Leotiomycetes</taxon>
        <taxon>Helotiales</taxon>
        <taxon>Helotiaceae</taxon>
        <taxon>Hymenoscyphus</taxon>
    </lineage>
</organism>
<evidence type="ECO:0000256" key="7">
    <source>
        <dbReference type="ARBA" id="ARBA00023128"/>
    </source>
</evidence>
<dbReference type="PANTHER" id="PTHR12297">
    <property type="entry name" value="HYPOXIA-INDUCBILE GENE 1 HIG1 -RELATED"/>
    <property type="match status" value="1"/>
</dbReference>
<dbReference type="PROSITE" id="PS51503">
    <property type="entry name" value="HIG1"/>
    <property type="match status" value="1"/>
</dbReference>
<keyword evidence="8 10" id="KW-0472">Membrane</keyword>
<dbReference type="PANTHER" id="PTHR12297:SF3">
    <property type="entry name" value="HIG1 DOMAIN FAMILY MEMBER 1A"/>
    <property type="match status" value="1"/>
</dbReference>
<dbReference type="EMBL" id="CAJVRM010000020">
    <property type="protein sequence ID" value="CAG8971408.1"/>
    <property type="molecule type" value="Genomic_DNA"/>
</dbReference>
<evidence type="ECO:0000256" key="10">
    <source>
        <dbReference type="SAM" id="Phobius"/>
    </source>
</evidence>
<feature type="transmembrane region" description="Helical" evidence="10">
    <location>
        <begin position="68"/>
        <end position="89"/>
    </location>
</feature>
<dbReference type="GO" id="GO:0031966">
    <property type="term" value="C:mitochondrial membrane"/>
    <property type="evidence" value="ECO:0007669"/>
    <property type="project" value="UniProtKB-SubCell"/>
</dbReference>
<evidence type="ECO:0000313" key="12">
    <source>
        <dbReference type="EMBL" id="CAG8971408.1"/>
    </source>
</evidence>